<keyword evidence="9" id="KW-1185">Reference proteome</keyword>
<dbReference type="KEGG" id="nnu:104590881"/>
<name>A0A1U7ZJI6_NELNU</name>
<evidence type="ECO:0000313" key="9">
    <source>
        <dbReference type="Proteomes" id="UP000189703"/>
    </source>
</evidence>
<dbReference type="GO" id="GO:0016020">
    <property type="term" value="C:membrane"/>
    <property type="evidence" value="ECO:0007669"/>
    <property type="project" value="UniProtKB-SubCell"/>
</dbReference>
<feature type="transmembrane region" description="Helical" evidence="7">
    <location>
        <begin position="107"/>
        <end position="127"/>
    </location>
</feature>
<dbReference type="InParanoid" id="A0A1U7ZJI6"/>
<feature type="transmembrane region" description="Helical" evidence="7">
    <location>
        <begin position="133"/>
        <end position="152"/>
    </location>
</feature>
<keyword evidence="5" id="KW-0040">ANK repeat</keyword>
<evidence type="ECO:0000259" key="8">
    <source>
        <dbReference type="Pfam" id="PF13962"/>
    </source>
</evidence>
<proteinExistence type="predicted"/>
<sequence>MDIQQENTPQQPDKWFEFYRFQPGRDLPGDARNTMLVVATLIATVTFQAGINPPGGVWQDNKGHEAGKSILGDKHAVYNIFILANTLGFSAACNIIGYFVTGCPMFMEVYIAILSMSATYGAAVVDITPNGTLNFGLFAFALFLPCLLRWLVNCSKK</sequence>
<dbReference type="Proteomes" id="UP000189703">
    <property type="component" value="Unplaced"/>
</dbReference>
<evidence type="ECO:0000313" key="10">
    <source>
        <dbReference type="RefSeq" id="XP_010247943.1"/>
    </source>
</evidence>
<protein>
    <submittedName>
        <fullName evidence="10">Uncharacterized protein LOC104590881</fullName>
    </submittedName>
</protein>
<comment type="subcellular location">
    <subcellularLocation>
        <location evidence="1">Membrane</location>
        <topology evidence="1">Multi-pass membrane protein</topology>
    </subcellularLocation>
</comment>
<evidence type="ECO:0000256" key="6">
    <source>
        <dbReference type="ARBA" id="ARBA00023136"/>
    </source>
</evidence>
<dbReference type="OrthoDB" id="681126at2759"/>
<accession>A0A1U7ZJI6</accession>
<evidence type="ECO:0000256" key="7">
    <source>
        <dbReference type="SAM" id="Phobius"/>
    </source>
</evidence>
<dbReference type="OMA" id="HFFNVIF"/>
<dbReference type="eggNOG" id="KOG0504">
    <property type="taxonomic scope" value="Eukaryota"/>
</dbReference>
<keyword evidence="2 7" id="KW-0812">Transmembrane</keyword>
<evidence type="ECO:0000256" key="2">
    <source>
        <dbReference type="ARBA" id="ARBA00022692"/>
    </source>
</evidence>
<evidence type="ECO:0000256" key="4">
    <source>
        <dbReference type="ARBA" id="ARBA00022989"/>
    </source>
</evidence>
<keyword evidence="3" id="KW-0677">Repeat</keyword>
<dbReference type="STRING" id="4432.A0A1U7ZJI6"/>
<feature type="transmembrane region" description="Helical" evidence="7">
    <location>
        <begin position="76"/>
        <end position="100"/>
    </location>
</feature>
<dbReference type="PANTHER" id="PTHR24186">
    <property type="entry name" value="PROTEIN PHOSPHATASE 1 REGULATORY SUBUNIT"/>
    <property type="match status" value="1"/>
</dbReference>
<dbReference type="GeneID" id="104590881"/>
<evidence type="ECO:0000256" key="1">
    <source>
        <dbReference type="ARBA" id="ARBA00004141"/>
    </source>
</evidence>
<feature type="domain" description="PGG" evidence="8">
    <location>
        <begin position="30"/>
        <end position="101"/>
    </location>
</feature>
<dbReference type="FunCoup" id="A0A1U7ZJI6">
    <property type="interactions" value="103"/>
</dbReference>
<organism evidence="9 10">
    <name type="scientific">Nelumbo nucifera</name>
    <name type="common">Sacred lotus</name>
    <dbReference type="NCBI Taxonomy" id="4432"/>
    <lineage>
        <taxon>Eukaryota</taxon>
        <taxon>Viridiplantae</taxon>
        <taxon>Streptophyta</taxon>
        <taxon>Embryophyta</taxon>
        <taxon>Tracheophyta</taxon>
        <taxon>Spermatophyta</taxon>
        <taxon>Magnoliopsida</taxon>
        <taxon>Proteales</taxon>
        <taxon>Nelumbonaceae</taxon>
        <taxon>Nelumbo</taxon>
    </lineage>
</organism>
<keyword evidence="6 7" id="KW-0472">Membrane</keyword>
<reference evidence="10" key="1">
    <citation type="submission" date="2025-08" db="UniProtKB">
        <authorList>
            <consortium name="RefSeq"/>
        </authorList>
    </citation>
    <scope>IDENTIFICATION</scope>
</reference>
<dbReference type="PANTHER" id="PTHR24186:SF37">
    <property type="entry name" value="PGG DOMAIN-CONTAINING PROTEIN"/>
    <property type="match status" value="1"/>
</dbReference>
<dbReference type="AlphaFoldDB" id="A0A1U7ZJI6"/>
<keyword evidence="4 7" id="KW-1133">Transmembrane helix</keyword>
<evidence type="ECO:0000256" key="3">
    <source>
        <dbReference type="ARBA" id="ARBA00022737"/>
    </source>
</evidence>
<dbReference type="RefSeq" id="XP_010247943.1">
    <property type="nucleotide sequence ID" value="XM_010249641.1"/>
</dbReference>
<evidence type="ECO:0000256" key="5">
    <source>
        <dbReference type="ARBA" id="ARBA00023043"/>
    </source>
</evidence>
<feature type="transmembrane region" description="Helical" evidence="7">
    <location>
        <begin position="34"/>
        <end position="51"/>
    </location>
</feature>
<gene>
    <name evidence="10" type="primary">LOC104590881</name>
</gene>
<dbReference type="Pfam" id="PF13962">
    <property type="entry name" value="PGG"/>
    <property type="match status" value="1"/>
</dbReference>
<dbReference type="InterPro" id="IPR026961">
    <property type="entry name" value="PGG_dom"/>
</dbReference>